<dbReference type="PANTHER" id="PTHR16201">
    <property type="entry name" value="SEVEN TRANSMEMBRANE PROTEIN 1-RELATED"/>
    <property type="match status" value="1"/>
</dbReference>
<reference evidence="8 9" key="2">
    <citation type="journal article" date="2007" name="Genome Biol.">
        <title>Assembly of the Candida albicans genome into sixteen supercontigs aligned on the eight chromosomes.</title>
        <authorList>
            <person name="van het Hoog M."/>
            <person name="Rast T.J."/>
            <person name="Martchenko M."/>
            <person name="Grindle S."/>
            <person name="Dignard D."/>
            <person name="Hogues H."/>
            <person name="Cuomo C."/>
            <person name="Berriman M."/>
            <person name="Scherer S."/>
            <person name="Magee B.B."/>
            <person name="Whiteway M."/>
            <person name="Chibana H."/>
            <person name="Nantel A."/>
            <person name="Magee P.T."/>
        </authorList>
    </citation>
    <scope>GENOME REANNOTATION</scope>
    <source>
        <strain evidence="9">SC5314 / ATCC MYA-2876</strain>
    </source>
</reference>
<dbReference type="RefSeq" id="XP_717186.2">
    <property type="nucleotide sequence ID" value="XM_712093.2"/>
</dbReference>
<evidence type="ECO:0000256" key="6">
    <source>
        <dbReference type="SAM" id="Phobius"/>
    </source>
</evidence>
<feature type="transmembrane region" description="Helical" evidence="6">
    <location>
        <begin position="188"/>
        <end position="209"/>
    </location>
</feature>
<dbReference type="CGD" id="CAL0000185570">
    <property type="gene designation" value="orf19.11262"/>
</dbReference>
<evidence type="ECO:0000313" key="8">
    <source>
        <dbReference type="EMBL" id="AOW29240.1"/>
    </source>
</evidence>
<dbReference type="GO" id="GO:0016020">
    <property type="term" value="C:membrane"/>
    <property type="evidence" value="ECO:0000318"/>
    <property type="project" value="GO_Central"/>
</dbReference>
<organism evidence="8 9">
    <name type="scientific">Candida albicans (strain SC5314 / ATCC MYA-2876)</name>
    <name type="common">Yeast</name>
    <dbReference type="NCBI Taxonomy" id="237561"/>
    <lineage>
        <taxon>Eukaryota</taxon>
        <taxon>Fungi</taxon>
        <taxon>Dikarya</taxon>
        <taxon>Ascomycota</taxon>
        <taxon>Saccharomycotina</taxon>
        <taxon>Pichiomycetes</taxon>
        <taxon>Debaryomycetaceae</taxon>
        <taxon>Candida/Lodderomyces clade</taxon>
        <taxon>Candida</taxon>
    </lineage>
</organism>
<feature type="transmembrane region" description="Helical" evidence="6">
    <location>
        <begin position="73"/>
        <end position="94"/>
    </location>
</feature>
<dbReference type="GeneID" id="3641166"/>
<dbReference type="Gene3D" id="1.20.1280.290">
    <property type="match status" value="2"/>
</dbReference>
<feature type="transmembrane region" description="Helical" evidence="6">
    <location>
        <begin position="221"/>
        <end position="241"/>
    </location>
</feature>
<feature type="transmembrane region" description="Helical" evidence="6">
    <location>
        <begin position="44"/>
        <end position="67"/>
    </location>
</feature>
<name>A0A1D8PM72_CANAL</name>
<dbReference type="InterPro" id="IPR006603">
    <property type="entry name" value="PQ-loop_rpt"/>
</dbReference>
<evidence type="ECO:0000256" key="4">
    <source>
        <dbReference type="ARBA" id="ARBA00023136"/>
    </source>
</evidence>
<keyword evidence="3 6" id="KW-1133">Transmembrane helix</keyword>
<keyword evidence="9" id="KW-1185">Reference proteome</keyword>
<feature type="transmembrane region" description="Helical" evidence="6">
    <location>
        <begin position="20"/>
        <end position="37"/>
    </location>
</feature>
<gene>
    <name evidence="8" type="ordered locus">CAALFM_C404990CA</name>
    <name evidence="7" type="ordered locus">orf19.11262</name>
</gene>
<feature type="region of interest" description="Disordered" evidence="5">
    <location>
        <begin position="432"/>
        <end position="452"/>
    </location>
</feature>
<sequence length="466" mass="52758">MTHSLRLFDNFLSNISKTSSIISLTIWLFTQIPQIILNHKRRDVSLSISFVGLTFLADIINLTYQISIKDSPYSILLVYMIILDLIIISQYFYYSRYFKKPVSPPPPPQQQQQQPTLVDRILGAAFVTDLVSAMNIKAQQPEYHHQKQTSPVHFDWVQILPIVCCFLYIISRIPQIRRNYIRKSTTGLSLYMVLFTVLGTIFNLLSIVTDTNLYNVLSIKIFLIGSLVIVLMDGALLYQFWLYRKHISAHENDTVDIDEQPQWYVKNQPLVFYQSFEQHKHKQQELAFSASVPSITSSLHFSNSIHPIKSNQSRGRKLVKSPGEQTSLLDESLIPSSTAIAVSMATPPPPQHYIVSSSARYQSFHRFNSHQNPQSKIIPQSLTSSSVGSATSLIPSIIGNISSVNKKLMDGSKIPFSPIDFLTDDYYNSNNNKNKNSHSHSHSSREGTNGSVVIGSTNMYYGSIDT</sequence>
<dbReference type="SMR" id="A0A1D8PM72"/>
<keyword evidence="4 6" id="KW-0472">Membrane</keyword>
<comment type="subcellular location">
    <subcellularLocation>
        <location evidence="1">Membrane</location>
        <topology evidence="1">Multi-pass membrane protein</topology>
    </subcellularLocation>
</comment>
<reference evidence="8 9" key="3">
    <citation type="journal article" date="2013" name="Genome Biol.">
        <title>Assembly of a phased diploid Candida albicans genome facilitates allele-specific measurements and provides a simple model for repeat and indel structure.</title>
        <authorList>
            <person name="Muzzey D."/>
            <person name="Schwartz K."/>
            <person name="Weissman J.S."/>
            <person name="Sherlock G."/>
        </authorList>
    </citation>
    <scope>NUCLEOTIDE SEQUENCE [LARGE SCALE GENOMIC DNA]</scope>
    <source>
        <strain evidence="9">SC5314 / ATCC MYA-2876</strain>
    </source>
</reference>
<dbReference type="InParanoid" id="A0A1D8PM72"/>
<dbReference type="Proteomes" id="UP000000559">
    <property type="component" value="Chromosome 4"/>
</dbReference>
<keyword evidence="2 6" id="KW-0812">Transmembrane</keyword>
<dbReference type="KEGG" id="cal:CAALFM_C404990CA"/>
<dbReference type="SMART" id="SM00679">
    <property type="entry name" value="CTNS"/>
    <property type="match status" value="2"/>
</dbReference>
<accession>A0A1D8PM72</accession>
<reference evidence="8 9" key="1">
    <citation type="journal article" date="2004" name="Proc. Natl. Acad. Sci. U.S.A.">
        <title>The diploid genome sequence of Candida albicans.</title>
        <authorList>
            <person name="Jones T."/>
            <person name="Federspiel N.A."/>
            <person name="Chibana H."/>
            <person name="Dungan J."/>
            <person name="Kalman S."/>
            <person name="Magee B.B."/>
            <person name="Newport G."/>
            <person name="Thorstenson Y.R."/>
            <person name="Agabian N."/>
            <person name="Magee P.T."/>
            <person name="Davis R.W."/>
            <person name="Scherer S."/>
        </authorList>
    </citation>
    <scope>NUCLEOTIDE SEQUENCE [LARGE SCALE GENOMIC DNA]</scope>
    <source>
        <strain evidence="9">SC5314 / ATCC MYA-2876</strain>
    </source>
</reference>
<dbReference type="VEuPathDB" id="FungiDB:C4_04990C_A"/>
<dbReference type="AlphaFoldDB" id="A0A1D8PM72"/>
<evidence type="ECO:0000313" key="9">
    <source>
        <dbReference type="Proteomes" id="UP000000559"/>
    </source>
</evidence>
<evidence type="ECO:0000256" key="1">
    <source>
        <dbReference type="ARBA" id="ARBA00004141"/>
    </source>
</evidence>
<protein>
    <submittedName>
        <fullName evidence="8">Uncharacterized protein</fullName>
    </submittedName>
</protein>
<dbReference type="EMBL" id="CP017626">
    <property type="protein sequence ID" value="AOW29240.1"/>
    <property type="molecule type" value="Genomic_DNA"/>
</dbReference>
<evidence type="ECO:0000256" key="2">
    <source>
        <dbReference type="ARBA" id="ARBA00022692"/>
    </source>
</evidence>
<dbReference type="InterPro" id="IPR051415">
    <property type="entry name" value="LAAT-1"/>
</dbReference>
<evidence type="ECO:0000256" key="3">
    <source>
        <dbReference type="ARBA" id="ARBA00022989"/>
    </source>
</evidence>
<proteinExistence type="predicted"/>
<dbReference type="PANTHER" id="PTHR16201:SF35">
    <property type="entry name" value="VACUOLAR AMINO ACID TRANSPORTER YPQ1-RELATED"/>
    <property type="match status" value="1"/>
</dbReference>
<dbReference type="OrthoDB" id="8048523at2759"/>
<evidence type="ECO:0000313" key="7">
    <source>
        <dbReference type="CGD" id="CAL0000185570"/>
    </source>
</evidence>
<evidence type="ECO:0000256" key="5">
    <source>
        <dbReference type="SAM" id="MobiDB-lite"/>
    </source>
</evidence>
<dbReference type="Pfam" id="PF04193">
    <property type="entry name" value="PQ-loop"/>
    <property type="match status" value="2"/>
</dbReference>